<dbReference type="HOGENOM" id="CLU_3039375_0_0_0"/>
<sequence length="54" mass="5965">MLNLGPVFSQSFGCAIQARFWLEWVFPFLNQTGQGCATIAQQGRPTILTEGYGL</sequence>
<proteinExistence type="predicted"/>
<dbReference type="AlphaFoldDB" id="C1F5X4"/>
<evidence type="ECO:0000313" key="2">
    <source>
        <dbReference type="Proteomes" id="UP000002207"/>
    </source>
</evidence>
<dbReference type="Proteomes" id="UP000002207">
    <property type="component" value="Chromosome"/>
</dbReference>
<reference evidence="1 2" key="1">
    <citation type="journal article" date="2009" name="Appl. Environ. Microbiol.">
        <title>Three genomes from the phylum Acidobacteria provide insight into the lifestyles of these microorganisms in soils.</title>
        <authorList>
            <person name="Ward N.L."/>
            <person name="Challacombe J.F."/>
            <person name="Janssen P.H."/>
            <person name="Henrissat B."/>
            <person name="Coutinho P.M."/>
            <person name="Wu M."/>
            <person name="Xie G."/>
            <person name="Haft D.H."/>
            <person name="Sait M."/>
            <person name="Badger J."/>
            <person name="Barabote R.D."/>
            <person name="Bradley B."/>
            <person name="Brettin T.S."/>
            <person name="Brinkac L.M."/>
            <person name="Bruce D."/>
            <person name="Creasy T."/>
            <person name="Daugherty S.C."/>
            <person name="Davidsen T.M."/>
            <person name="DeBoy R.T."/>
            <person name="Detter J.C."/>
            <person name="Dodson R.J."/>
            <person name="Durkin A.S."/>
            <person name="Ganapathy A."/>
            <person name="Gwinn-Giglio M."/>
            <person name="Han C.S."/>
            <person name="Khouri H."/>
            <person name="Kiss H."/>
            <person name="Kothari S.P."/>
            <person name="Madupu R."/>
            <person name="Nelson K.E."/>
            <person name="Nelson W.C."/>
            <person name="Paulsen I."/>
            <person name="Penn K."/>
            <person name="Ren Q."/>
            <person name="Rosovitz M.J."/>
            <person name="Selengut J.D."/>
            <person name="Shrivastava S."/>
            <person name="Sullivan S.A."/>
            <person name="Tapia R."/>
            <person name="Thompson L.S."/>
            <person name="Watkins K.L."/>
            <person name="Yang Q."/>
            <person name="Yu C."/>
            <person name="Zafar N."/>
            <person name="Zhou L."/>
            <person name="Kuske C.R."/>
        </authorList>
    </citation>
    <scope>NUCLEOTIDE SEQUENCE [LARGE SCALE GENOMIC DNA]</scope>
    <source>
        <strain evidence="2">ATCC 51196 / DSM 11244 / BCRC 80197 / JCM 7670 / NBRC 15755 / NCIMB 13165 / 161</strain>
    </source>
</reference>
<name>C1F5X4_ACIC5</name>
<accession>C1F5X4</accession>
<evidence type="ECO:0000313" key="1">
    <source>
        <dbReference type="EMBL" id="ACO31652.1"/>
    </source>
</evidence>
<protein>
    <submittedName>
        <fullName evidence="1">Uncharacterized protein</fullName>
    </submittedName>
</protein>
<organism evidence="1 2">
    <name type="scientific">Acidobacterium capsulatum (strain ATCC 51196 / DSM 11244 / BCRC 80197 / JCM 7670 / NBRC 15755 / NCIMB 13165 / 161)</name>
    <dbReference type="NCBI Taxonomy" id="240015"/>
    <lineage>
        <taxon>Bacteria</taxon>
        <taxon>Pseudomonadati</taxon>
        <taxon>Acidobacteriota</taxon>
        <taxon>Terriglobia</taxon>
        <taxon>Terriglobales</taxon>
        <taxon>Acidobacteriaceae</taxon>
        <taxon>Acidobacterium</taxon>
    </lineage>
</organism>
<dbReference type="EMBL" id="CP001472">
    <property type="protein sequence ID" value="ACO31652.1"/>
    <property type="molecule type" value="Genomic_DNA"/>
</dbReference>
<dbReference type="InParanoid" id="C1F5X4"/>
<gene>
    <name evidence="1" type="ordered locus">ACP_1381</name>
</gene>
<keyword evidence="2" id="KW-1185">Reference proteome</keyword>
<dbReference type="KEGG" id="aca:ACP_1381"/>